<dbReference type="Proteomes" id="UP000542742">
    <property type="component" value="Unassembled WGS sequence"/>
</dbReference>
<gene>
    <name evidence="1" type="ORF">BKA14_005683</name>
</gene>
<dbReference type="EMBL" id="JACHMF010000001">
    <property type="protein sequence ID" value="MBB4695535.1"/>
    <property type="molecule type" value="Genomic_DNA"/>
</dbReference>
<evidence type="ECO:0000313" key="1">
    <source>
        <dbReference type="EMBL" id="MBB4695535.1"/>
    </source>
</evidence>
<name>A0A7W7CVM5_9ACTN</name>
<organism evidence="1 2">
    <name type="scientific">Paractinoplanes abujensis</name>
    <dbReference type="NCBI Taxonomy" id="882441"/>
    <lineage>
        <taxon>Bacteria</taxon>
        <taxon>Bacillati</taxon>
        <taxon>Actinomycetota</taxon>
        <taxon>Actinomycetes</taxon>
        <taxon>Micromonosporales</taxon>
        <taxon>Micromonosporaceae</taxon>
        <taxon>Paractinoplanes</taxon>
    </lineage>
</organism>
<accession>A0A7W7CVM5</accession>
<comment type="caution">
    <text evidence="1">The sequence shown here is derived from an EMBL/GenBank/DDBJ whole genome shotgun (WGS) entry which is preliminary data.</text>
</comment>
<dbReference type="AlphaFoldDB" id="A0A7W7CVM5"/>
<keyword evidence="2" id="KW-1185">Reference proteome</keyword>
<protein>
    <submittedName>
        <fullName evidence="1">Uncharacterized protein</fullName>
    </submittedName>
</protein>
<evidence type="ECO:0000313" key="2">
    <source>
        <dbReference type="Proteomes" id="UP000542742"/>
    </source>
</evidence>
<reference evidence="1 2" key="1">
    <citation type="submission" date="2020-08" db="EMBL/GenBank/DDBJ databases">
        <title>Sequencing the genomes of 1000 actinobacteria strains.</title>
        <authorList>
            <person name="Klenk H.-P."/>
        </authorList>
    </citation>
    <scope>NUCLEOTIDE SEQUENCE [LARGE SCALE GENOMIC DNA]</scope>
    <source>
        <strain evidence="1 2">DSM 45518</strain>
    </source>
</reference>
<proteinExistence type="predicted"/>
<sequence>MAEKPVVAVELEQDEEITIEEVETFENPGRIAPANSRCQ</sequence>